<keyword evidence="2 4" id="KW-0732">Signal</keyword>
<dbReference type="GO" id="GO:0016020">
    <property type="term" value="C:membrane"/>
    <property type="evidence" value="ECO:0007669"/>
    <property type="project" value="UniProtKB-SubCell"/>
</dbReference>
<dbReference type="GO" id="GO:0015627">
    <property type="term" value="C:type II protein secretion system complex"/>
    <property type="evidence" value="ECO:0007669"/>
    <property type="project" value="TreeGrafter"/>
</dbReference>
<evidence type="ECO:0000313" key="6">
    <source>
        <dbReference type="Proteomes" id="UP000240987"/>
    </source>
</evidence>
<evidence type="ECO:0008006" key="7">
    <source>
        <dbReference type="Google" id="ProtNLM"/>
    </source>
</evidence>
<dbReference type="GO" id="GO:0009306">
    <property type="term" value="P:protein secretion"/>
    <property type="evidence" value="ECO:0007669"/>
    <property type="project" value="TreeGrafter"/>
</dbReference>
<dbReference type="EMBL" id="PYMJ01000027">
    <property type="protein sequence ID" value="PSU45772.1"/>
    <property type="molecule type" value="Genomic_DNA"/>
</dbReference>
<dbReference type="PROSITE" id="PS51257">
    <property type="entry name" value="PROKAR_LIPOPROTEIN"/>
    <property type="match status" value="1"/>
</dbReference>
<dbReference type="PANTHER" id="PTHR30332:SF24">
    <property type="entry name" value="SECRETIN GSPD-RELATED"/>
    <property type="match status" value="1"/>
</dbReference>
<feature type="signal peptide" evidence="4">
    <location>
        <begin position="1"/>
        <end position="24"/>
    </location>
</feature>
<name>A0A2T3JAA9_9GAMM</name>
<dbReference type="Proteomes" id="UP000240987">
    <property type="component" value="Unassembled WGS sequence"/>
</dbReference>
<evidence type="ECO:0000256" key="3">
    <source>
        <dbReference type="ARBA" id="ARBA00023136"/>
    </source>
</evidence>
<dbReference type="PANTHER" id="PTHR30332">
    <property type="entry name" value="PROBABLE GENERAL SECRETION PATHWAY PROTEIN D"/>
    <property type="match status" value="1"/>
</dbReference>
<dbReference type="InterPro" id="IPR050810">
    <property type="entry name" value="Bact_Secretion_Sys_Channel"/>
</dbReference>
<comment type="subcellular location">
    <subcellularLocation>
        <location evidence="1">Membrane</location>
    </subcellularLocation>
</comment>
<protein>
    <recommendedName>
        <fullName evidence="7">Type II secretory pathway protein</fullName>
    </recommendedName>
</protein>
<organism evidence="5 6">
    <name type="scientific">Photobacterium frigidiphilum</name>
    <dbReference type="NCBI Taxonomy" id="264736"/>
    <lineage>
        <taxon>Bacteria</taxon>
        <taxon>Pseudomonadati</taxon>
        <taxon>Pseudomonadota</taxon>
        <taxon>Gammaproteobacteria</taxon>
        <taxon>Vibrionales</taxon>
        <taxon>Vibrionaceae</taxon>
        <taxon>Photobacterium</taxon>
    </lineage>
</organism>
<evidence type="ECO:0000313" key="5">
    <source>
        <dbReference type="EMBL" id="PSU45772.1"/>
    </source>
</evidence>
<accession>A0A2T3JAA9</accession>
<keyword evidence="3" id="KW-0472">Membrane</keyword>
<evidence type="ECO:0000256" key="2">
    <source>
        <dbReference type="ARBA" id="ARBA00022729"/>
    </source>
</evidence>
<dbReference type="AlphaFoldDB" id="A0A2T3JAA9"/>
<keyword evidence="6" id="KW-1185">Reference proteome</keyword>
<sequence length="489" mass="53751">MKGLWLRWGALSLGLLLLSGCISGNETDVTKMADGVYADIKQHSARPDFEKVERVFRPPIDTTPIVSDTLDWMKQSTSLSVDKRPLSQVMNEFMTNVPGVEMWYGTGVEPSKEISFSAKGTRKEVLNQLTRLTGYGFVAKADSLEVVKYIQKTFPVLLPPGVYSGQQGSQGKQSGTDSNPRIEGQYLNVEYSKVDVFQELADGVTDLLRKDGEKSDDLEGSVKSIPSMATLSVVTTPTRMVMVDQYMTYFEKTLQKQVRIEVQILSYISDAGKERGIDWNIAKDLGGDLGLKFYIPGTNLLSPESGYGLAFTGSGKWSGTQALVRWLDTQGTVSASVPVTQLALNTQPVGISQIQNVPFVDTISSDSSEGVVTADVKRDEKQEGVNIMVTPTVQRDYVWLRATGKYAQIVKTENKVIADTELGFLTTQEAEINFTGKLRYGQSIIIGSTSQRVTRKNKTASYSIEALGGDTEQSRIIETLIILTPRRAG</sequence>
<evidence type="ECO:0000256" key="4">
    <source>
        <dbReference type="SAM" id="SignalP"/>
    </source>
</evidence>
<reference evidence="5 6" key="1">
    <citation type="submission" date="2018-01" db="EMBL/GenBank/DDBJ databases">
        <title>Whole genome sequencing of Histamine producing bacteria.</title>
        <authorList>
            <person name="Butler K."/>
        </authorList>
    </citation>
    <scope>NUCLEOTIDE SEQUENCE [LARGE SCALE GENOMIC DNA]</scope>
    <source>
        <strain evidence="5 6">JCM 12947</strain>
    </source>
</reference>
<feature type="chain" id="PRO_5015592873" description="Type II secretory pathway protein" evidence="4">
    <location>
        <begin position="25"/>
        <end position="489"/>
    </location>
</feature>
<evidence type="ECO:0000256" key="1">
    <source>
        <dbReference type="ARBA" id="ARBA00004370"/>
    </source>
</evidence>
<gene>
    <name evidence="5" type="ORF">C9J12_21265</name>
</gene>
<proteinExistence type="predicted"/>
<comment type="caution">
    <text evidence="5">The sequence shown here is derived from an EMBL/GenBank/DDBJ whole genome shotgun (WGS) entry which is preliminary data.</text>
</comment>